<accession>A0A5S5AWC3</accession>
<evidence type="ECO:0000256" key="4">
    <source>
        <dbReference type="ARBA" id="ARBA00022982"/>
    </source>
</evidence>
<dbReference type="Gene3D" id="3.30.70.20">
    <property type="match status" value="1"/>
</dbReference>
<dbReference type="PANTHER" id="PTHR30176">
    <property type="entry name" value="FERREDOXIN-TYPE PROTEIN NAPH"/>
    <property type="match status" value="1"/>
</dbReference>
<evidence type="ECO:0000256" key="6">
    <source>
        <dbReference type="ARBA" id="ARBA00023014"/>
    </source>
</evidence>
<dbReference type="EMBL" id="VNHO01000008">
    <property type="protein sequence ID" value="TYP56671.1"/>
    <property type="molecule type" value="Genomic_DNA"/>
</dbReference>
<evidence type="ECO:0000313" key="9">
    <source>
        <dbReference type="EMBL" id="TYP56671.1"/>
    </source>
</evidence>
<gene>
    <name evidence="9" type="ORF">LZ11_00950</name>
</gene>
<feature type="transmembrane region" description="Helical" evidence="7">
    <location>
        <begin position="82"/>
        <end position="101"/>
    </location>
</feature>
<dbReference type="GO" id="GO:0051539">
    <property type="term" value="F:4 iron, 4 sulfur cluster binding"/>
    <property type="evidence" value="ECO:0007669"/>
    <property type="project" value="UniProtKB-KW"/>
</dbReference>
<dbReference type="GO" id="GO:0005886">
    <property type="term" value="C:plasma membrane"/>
    <property type="evidence" value="ECO:0007669"/>
    <property type="project" value="TreeGrafter"/>
</dbReference>
<dbReference type="PROSITE" id="PS51257">
    <property type="entry name" value="PROKAR_LIPOPROTEIN"/>
    <property type="match status" value="1"/>
</dbReference>
<keyword evidence="4" id="KW-0249">Electron transport</keyword>
<evidence type="ECO:0000313" key="10">
    <source>
        <dbReference type="Proteomes" id="UP000322294"/>
    </source>
</evidence>
<dbReference type="InterPro" id="IPR017896">
    <property type="entry name" value="4Fe4S_Fe-S-bd"/>
</dbReference>
<evidence type="ECO:0000256" key="2">
    <source>
        <dbReference type="ARBA" id="ARBA00022485"/>
    </source>
</evidence>
<dbReference type="InterPro" id="IPR017900">
    <property type="entry name" value="4Fe4S_Fe_S_CS"/>
</dbReference>
<dbReference type="GO" id="GO:0046872">
    <property type="term" value="F:metal ion binding"/>
    <property type="evidence" value="ECO:0007669"/>
    <property type="project" value="UniProtKB-KW"/>
</dbReference>
<keyword evidence="7" id="KW-0472">Membrane</keyword>
<keyword evidence="7" id="KW-1133">Transmembrane helix</keyword>
<feature type="transmembrane region" description="Helical" evidence="7">
    <location>
        <begin position="107"/>
        <end position="132"/>
    </location>
</feature>
<keyword evidence="1" id="KW-0813">Transport</keyword>
<feature type="domain" description="4Fe-4S ferredoxin-type" evidence="8">
    <location>
        <begin position="155"/>
        <end position="184"/>
    </location>
</feature>
<sequence>MKINNYNRRYWPVLIIFITLGAYNSTFGLLAVACMIAPVLTAFFKGRMWCGRFCPRGSFFDHVLARLGDRNRRIPQLLKKTWMRWIIFISLMTYMGFNLYIAEKSIYGIGAVLFKMVIITTVFGVLLGYLFAPRSWCKICPMGTLAMIAGRGAKVPLVIKSSECRLCGICARNCPLEIPVHSFRDVGIVEDPDCLKCGVCISSCPVTALKLEDKNESRGAVEIYS</sequence>
<dbReference type="PROSITE" id="PS51379">
    <property type="entry name" value="4FE4S_FER_2"/>
    <property type="match status" value="2"/>
</dbReference>
<name>A0A5S5AWC3_9FIRM</name>
<keyword evidence="6" id="KW-0411">Iron-sulfur</keyword>
<dbReference type="Pfam" id="PF12801">
    <property type="entry name" value="Fer4_5"/>
    <property type="match status" value="2"/>
</dbReference>
<keyword evidence="10" id="KW-1185">Reference proteome</keyword>
<feature type="domain" description="4Fe-4S ferredoxin-type" evidence="8">
    <location>
        <begin position="186"/>
        <end position="214"/>
    </location>
</feature>
<dbReference type="InterPro" id="IPR051684">
    <property type="entry name" value="Electron_Trans/Redox"/>
</dbReference>
<dbReference type="SUPFAM" id="SSF54862">
    <property type="entry name" value="4Fe-4S ferredoxins"/>
    <property type="match status" value="1"/>
</dbReference>
<keyword evidence="5" id="KW-0408">Iron</keyword>
<dbReference type="AlphaFoldDB" id="A0A5S5AWC3"/>
<evidence type="ECO:0000256" key="7">
    <source>
        <dbReference type="SAM" id="Phobius"/>
    </source>
</evidence>
<evidence type="ECO:0000256" key="5">
    <source>
        <dbReference type="ARBA" id="ARBA00023004"/>
    </source>
</evidence>
<dbReference type="PROSITE" id="PS00198">
    <property type="entry name" value="4FE4S_FER_1"/>
    <property type="match status" value="1"/>
</dbReference>
<dbReference type="RefSeq" id="WP_148866739.1">
    <property type="nucleotide sequence ID" value="NZ_VNHO01000008.1"/>
</dbReference>
<proteinExistence type="predicted"/>
<evidence type="ECO:0000256" key="3">
    <source>
        <dbReference type="ARBA" id="ARBA00022723"/>
    </source>
</evidence>
<dbReference type="Proteomes" id="UP000322294">
    <property type="component" value="Unassembled WGS sequence"/>
</dbReference>
<keyword evidence="7" id="KW-0812">Transmembrane</keyword>
<comment type="caution">
    <text evidence="9">The sequence shown here is derived from an EMBL/GenBank/DDBJ whole genome shotgun (WGS) entry which is preliminary data.</text>
</comment>
<dbReference type="OrthoDB" id="9786132at2"/>
<protein>
    <submittedName>
        <fullName evidence="9">4Fe-4S binding protein</fullName>
    </submittedName>
</protein>
<evidence type="ECO:0000256" key="1">
    <source>
        <dbReference type="ARBA" id="ARBA00022448"/>
    </source>
</evidence>
<reference evidence="9 10" key="1">
    <citation type="submission" date="2019-07" db="EMBL/GenBank/DDBJ databases">
        <title>Genomic Encyclopedia of Type Strains, Phase I: the one thousand microbial genomes (KMG-I) project.</title>
        <authorList>
            <person name="Kyrpides N."/>
        </authorList>
    </citation>
    <scope>NUCLEOTIDE SEQUENCE [LARGE SCALE GENOMIC DNA]</scope>
    <source>
        <strain evidence="9 10">DSM 16647</strain>
    </source>
</reference>
<feature type="transmembrane region" description="Helical" evidence="7">
    <location>
        <begin position="12"/>
        <end position="43"/>
    </location>
</feature>
<evidence type="ECO:0000259" key="8">
    <source>
        <dbReference type="PROSITE" id="PS51379"/>
    </source>
</evidence>
<organism evidence="9 10">
    <name type="scientific">Thermosediminibacter litoriperuensis</name>
    <dbReference type="NCBI Taxonomy" id="291989"/>
    <lineage>
        <taxon>Bacteria</taxon>
        <taxon>Bacillati</taxon>
        <taxon>Bacillota</taxon>
        <taxon>Clostridia</taxon>
        <taxon>Thermosediminibacterales</taxon>
        <taxon>Thermosediminibacteraceae</taxon>
        <taxon>Thermosediminibacter</taxon>
    </lineage>
</organism>
<dbReference type="PANTHER" id="PTHR30176:SF3">
    <property type="entry name" value="FERREDOXIN-TYPE PROTEIN NAPH"/>
    <property type="match status" value="1"/>
</dbReference>
<keyword evidence="2" id="KW-0004">4Fe-4S</keyword>
<keyword evidence="3" id="KW-0479">Metal-binding</keyword>